<feature type="non-terminal residue" evidence="2">
    <location>
        <position position="1"/>
    </location>
</feature>
<dbReference type="AlphaFoldDB" id="A0A9E2NMR3"/>
<dbReference type="Pfam" id="PF14905">
    <property type="entry name" value="OMP_b-brl_3"/>
    <property type="match status" value="1"/>
</dbReference>
<reference evidence="2" key="1">
    <citation type="journal article" date="2021" name="PeerJ">
        <title>Extensive microbial diversity within the chicken gut microbiome revealed by metagenomics and culture.</title>
        <authorList>
            <person name="Gilroy R."/>
            <person name="Ravi A."/>
            <person name="Getino M."/>
            <person name="Pursley I."/>
            <person name="Horton D.L."/>
            <person name="Alikhan N.F."/>
            <person name="Baker D."/>
            <person name="Gharbi K."/>
            <person name="Hall N."/>
            <person name="Watson M."/>
            <person name="Adriaenssens E.M."/>
            <person name="Foster-Nyarko E."/>
            <person name="Jarju S."/>
            <person name="Secka A."/>
            <person name="Antonio M."/>
            <person name="Oren A."/>
            <person name="Chaudhuri R.R."/>
            <person name="La Ragione R."/>
            <person name="Hildebrand F."/>
            <person name="Pallen M.J."/>
        </authorList>
    </citation>
    <scope>NUCLEOTIDE SEQUENCE</scope>
    <source>
        <strain evidence="2">B3-3758</strain>
    </source>
</reference>
<sequence>DAVSYLGGGYSEIQGNPLLKPEKDYQLSLSYILKSKYVFSFWFDHNKDMSMQTLYQSPEKLLEIYKSLNFDFRQQAVVQVSVPFKVGQWLDSRLTLVGMWLRDKDSDFYDLPFDRRTLAGVAVLNATFKLPVKPDLRLTLNGFCQTGAIQGIYDLPTSGNLDLGLRYAFAGGNCILTAWCKDIFQTAGIDPQIRYGRQWVTNDYSCFRSVGLSFAWKFGGYQEKKREAVDTSRFK</sequence>
<gene>
    <name evidence="2" type="ORF">H9791_01770</name>
</gene>
<dbReference type="Proteomes" id="UP000824236">
    <property type="component" value="Unassembled WGS sequence"/>
</dbReference>
<evidence type="ECO:0000313" key="2">
    <source>
        <dbReference type="EMBL" id="MBU3813225.1"/>
    </source>
</evidence>
<accession>A0A9E2NMR3</accession>
<comment type="caution">
    <text evidence="2">The sequence shown here is derived from an EMBL/GenBank/DDBJ whole genome shotgun (WGS) entry which is preliminary data.</text>
</comment>
<protein>
    <submittedName>
        <fullName evidence="2">Outer membrane beta-barrel family protein</fullName>
    </submittedName>
</protein>
<organism evidence="2 3">
    <name type="scientific">Candidatus Bacteroides intestinipullorum</name>
    <dbReference type="NCBI Taxonomy" id="2838471"/>
    <lineage>
        <taxon>Bacteria</taxon>
        <taxon>Pseudomonadati</taxon>
        <taxon>Bacteroidota</taxon>
        <taxon>Bacteroidia</taxon>
        <taxon>Bacteroidales</taxon>
        <taxon>Bacteroidaceae</taxon>
        <taxon>Bacteroides</taxon>
    </lineage>
</organism>
<name>A0A9E2NMR3_9BACE</name>
<feature type="domain" description="Outer membrane protein beta-barrel" evidence="1">
    <location>
        <begin position="11"/>
        <end position="216"/>
    </location>
</feature>
<evidence type="ECO:0000259" key="1">
    <source>
        <dbReference type="Pfam" id="PF14905"/>
    </source>
</evidence>
<evidence type="ECO:0000313" key="3">
    <source>
        <dbReference type="Proteomes" id="UP000824236"/>
    </source>
</evidence>
<dbReference type="EMBL" id="JAHLFO010000016">
    <property type="protein sequence ID" value="MBU3813225.1"/>
    <property type="molecule type" value="Genomic_DNA"/>
</dbReference>
<proteinExistence type="predicted"/>
<reference evidence="2" key="2">
    <citation type="submission" date="2021-04" db="EMBL/GenBank/DDBJ databases">
        <authorList>
            <person name="Gilroy R."/>
        </authorList>
    </citation>
    <scope>NUCLEOTIDE SEQUENCE</scope>
    <source>
        <strain evidence="2">B3-3758</strain>
    </source>
</reference>
<dbReference type="InterPro" id="IPR041700">
    <property type="entry name" value="OMP_b-brl_3"/>
</dbReference>